<gene>
    <name evidence="3" type="ORF">CAEBREN_00694</name>
</gene>
<name>G0MNC6_CAEBE</name>
<keyword evidence="2" id="KW-0472">Membrane</keyword>
<dbReference type="EMBL" id="GL379803">
    <property type="protein sequence ID" value="EGT38258.1"/>
    <property type="molecule type" value="Genomic_DNA"/>
</dbReference>
<evidence type="ECO:0000313" key="4">
    <source>
        <dbReference type="Proteomes" id="UP000008068"/>
    </source>
</evidence>
<keyword evidence="4" id="KW-1185">Reference proteome</keyword>
<keyword evidence="2" id="KW-0812">Transmembrane</keyword>
<organism evidence="4">
    <name type="scientific">Caenorhabditis brenneri</name>
    <name type="common">Nematode worm</name>
    <dbReference type="NCBI Taxonomy" id="135651"/>
    <lineage>
        <taxon>Eukaryota</taxon>
        <taxon>Metazoa</taxon>
        <taxon>Ecdysozoa</taxon>
        <taxon>Nematoda</taxon>
        <taxon>Chromadorea</taxon>
        <taxon>Rhabditida</taxon>
        <taxon>Rhabditina</taxon>
        <taxon>Rhabditomorpha</taxon>
        <taxon>Rhabditoidea</taxon>
        <taxon>Rhabditidae</taxon>
        <taxon>Peloderinae</taxon>
        <taxon>Caenorhabditis</taxon>
    </lineage>
</organism>
<protein>
    <submittedName>
        <fullName evidence="3">Uncharacterized protein</fullName>
    </submittedName>
</protein>
<accession>G0MNC6</accession>
<keyword evidence="1" id="KW-0175">Coiled coil</keyword>
<sequence length="129" mass="14972">MDLELLRNRFNVCTTVSRIFENALSRLEEQIEILNAGPPVENMEGLMDMASNYREDIEDYRDEVVDLYKLAVEYDMDVDGSRLLMVYRFIYRNSDQLHDQLALVNVPNESNAVWGIIILTAIMFLYAAV</sequence>
<feature type="transmembrane region" description="Helical" evidence="2">
    <location>
        <begin position="111"/>
        <end position="128"/>
    </location>
</feature>
<dbReference type="Proteomes" id="UP000008068">
    <property type="component" value="Unassembled WGS sequence"/>
</dbReference>
<evidence type="ECO:0000313" key="3">
    <source>
        <dbReference type="EMBL" id="EGT38258.1"/>
    </source>
</evidence>
<keyword evidence="2" id="KW-1133">Transmembrane helix</keyword>
<evidence type="ECO:0000256" key="1">
    <source>
        <dbReference type="SAM" id="Coils"/>
    </source>
</evidence>
<evidence type="ECO:0000256" key="2">
    <source>
        <dbReference type="SAM" id="Phobius"/>
    </source>
</evidence>
<feature type="coiled-coil region" evidence="1">
    <location>
        <begin position="43"/>
        <end position="70"/>
    </location>
</feature>
<reference evidence="4" key="1">
    <citation type="submission" date="2011-07" db="EMBL/GenBank/DDBJ databases">
        <authorList>
            <consortium name="Caenorhabditis brenneri Sequencing and Analysis Consortium"/>
            <person name="Wilson R.K."/>
        </authorList>
    </citation>
    <scope>NUCLEOTIDE SEQUENCE [LARGE SCALE GENOMIC DNA]</scope>
    <source>
        <strain evidence="4">PB2801</strain>
    </source>
</reference>
<dbReference type="AlphaFoldDB" id="G0MNC6"/>
<dbReference type="HOGENOM" id="CLU_157461_0_0_1"/>
<dbReference type="InParanoid" id="G0MNC6"/>
<proteinExistence type="predicted"/>